<organism evidence="2 3">
    <name type="scientific">Marinithermofilum abyssi</name>
    <dbReference type="NCBI Taxonomy" id="1571185"/>
    <lineage>
        <taxon>Bacteria</taxon>
        <taxon>Bacillati</taxon>
        <taxon>Bacillota</taxon>
        <taxon>Bacilli</taxon>
        <taxon>Bacillales</taxon>
        <taxon>Thermoactinomycetaceae</taxon>
        <taxon>Marinithermofilum</taxon>
    </lineage>
</organism>
<evidence type="ECO:0000313" key="3">
    <source>
        <dbReference type="Proteomes" id="UP000625210"/>
    </source>
</evidence>
<dbReference type="CDD" id="cd06259">
    <property type="entry name" value="YdcF-like"/>
    <property type="match status" value="1"/>
</dbReference>
<dbReference type="InterPro" id="IPR014729">
    <property type="entry name" value="Rossmann-like_a/b/a_fold"/>
</dbReference>
<dbReference type="GO" id="GO:0000270">
    <property type="term" value="P:peptidoglycan metabolic process"/>
    <property type="evidence" value="ECO:0007669"/>
    <property type="project" value="TreeGrafter"/>
</dbReference>
<dbReference type="InterPro" id="IPR003848">
    <property type="entry name" value="DUF218"/>
</dbReference>
<dbReference type="RefSeq" id="WP_188646598.1">
    <property type="nucleotide sequence ID" value="NZ_BMHQ01000002.1"/>
</dbReference>
<reference evidence="2" key="2">
    <citation type="submission" date="2020-09" db="EMBL/GenBank/DDBJ databases">
        <authorList>
            <person name="Sun Q."/>
            <person name="Zhou Y."/>
        </authorList>
    </citation>
    <scope>NUCLEOTIDE SEQUENCE</scope>
    <source>
        <strain evidence="2">CGMCC 1.15179</strain>
    </source>
</reference>
<keyword evidence="3" id="KW-1185">Reference proteome</keyword>
<dbReference type="InterPro" id="IPR051599">
    <property type="entry name" value="Cell_Envelope_Assoc"/>
</dbReference>
<dbReference type="Gene3D" id="3.40.50.620">
    <property type="entry name" value="HUPs"/>
    <property type="match status" value="1"/>
</dbReference>
<dbReference type="PANTHER" id="PTHR30336">
    <property type="entry name" value="INNER MEMBRANE PROTEIN, PROBABLE PERMEASE"/>
    <property type="match status" value="1"/>
</dbReference>
<evidence type="ECO:0000259" key="1">
    <source>
        <dbReference type="Pfam" id="PF02698"/>
    </source>
</evidence>
<dbReference type="EMBL" id="BMHQ01000002">
    <property type="protein sequence ID" value="GGE09145.1"/>
    <property type="molecule type" value="Genomic_DNA"/>
</dbReference>
<evidence type="ECO:0000313" key="2">
    <source>
        <dbReference type="EMBL" id="GGE09145.1"/>
    </source>
</evidence>
<comment type="caution">
    <text evidence="2">The sequence shown here is derived from an EMBL/GenBank/DDBJ whole genome shotgun (WGS) entry which is preliminary data.</text>
</comment>
<gene>
    <name evidence="2" type="ORF">GCM10011571_08110</name>
</gene>
<dbReference type="AlphaFoldDB" id="A0A8J2YCK9"/>
<dbReference type="Pfam" id="PF02698">
    <property type="entry name" value="DUF218"/>
    <property type="match status" value="1"/>
</dbReference>
<protein>
    <recommendedName>
        <fullName evidence="1">DUF218 domain-containing protein</fullName>
    </recommendedName>
</protein>
<proteinExistence type="predicted"/>
<sequence length="187" mass="21144">MSGWIAVTGGVLGVLFLSLWKLVSRYDHGDYTKKKRQAAIILGAALNGTEPSPALLERLDHAEQLYREGWVTRLILSGGSPNRQDSEASVMKKSLIQRGIPEEALLLEDQSTNTAENLLLTRKVMEQHDITDAYLVTHDYHMFRALGYAKRAGLDLAPAPFHSRTLWMPYHKARECLALIKYALWRK</sequence>
<dbReference type="PANTHER" id="PTHR30336:SF4">
    <property type="entry name" value="ENVELOPE BIOGENESIS FACTOR ELYC"/>
    <property type="match status" value="1"/>
</dbReference>
<dbReference type="GO" id="GO:0005886">
    <property type="term" value="C:plasma membrane"/>
    <property type="evidence" value="ECO:0007669"/>
    <property type="project" value="TreeGrafter"/>
</dbReference>
<name>A0A8J2YCK9_9BACL</name>
<accession>A0A8J2YCK9</accession>
<reference evidence="2" key="1">
    <citation type="journal article" date="2014" name="Int. J. Syst. Evol. Microbiol.">
        <title>Complete genome sequence of Corynebacterium casei LMG S-19264T (=DSM 44701T), isolated from a smear-ripened cheese.</title>
        <authorList>
            <consortium name="US DOE Joint Genome Institute (JGI-PGF)"/>
            <person name="Walter F."/>
            <person name="Albersmeier A."/>
            <person name="Kalinowski J."/>
            <person name="Ruckert C."/>
        </authorList>
    </citation>
    <scope>NUCLEOTIDE SEQUENCE</scope>
    <source>
        <strain evidence="2">CGMCC 1.15179</strain>
    </source>
</reference>
<dbReference type="Proteomes" id="UP000625210">
    <property type="component" value="Unassembled WGS sequence"/>
</dbReference>
<dbReference type="GO" id="GO:0043164">
    <property type="term" value="P:Gram-negative-bacterium-type cell wall biogenesis"/>
    <property type="evidence" value="ECO:0007669"/>
    <property type="project" value="TreeGrafter"/>
</dbReference>
<feature type="domain" description="DUF218" evidence="1">
    <location>
        <begin position="37"/>
        <end position="169"/>
    </location>
</feature>